<evidence type="ECO:0000256" key="2">
    <source>
        <dbReference type="ARBA" id="ARBA00023125"/>
    </source>
</evidence>
<dbReference type="PANTHER" id="PTHR43280">
    <property type="entry name" value="ARAC-FAMILY TRANSCRIPTIONAL REGULATOR"/>
    <property type="match status" value="1"/>
</dbReference>
<feature type="transmembrane region" description="Helical" evidence="4">
    <location>
        <begin position="55"/>
        <end position="74"/>
    </location>
</feature>
<dbReference type="AlphaFoldDB" id="A0A9D7SQ99"/>
<dbReference type="GO" id="GO:0043565">
    <property type="term" value="F:sequence-specific DNA binding"/>
    <property type="evidence" value="ECO:0007669"/>
    <property type="project" value="InterPro"/>
</dbReference>
<dbReference type="PROSITE" id="PS01124">
    <property type="entry name" value="HTH_ARAC_FAMILY_2"/>
    <property type="match status" value="1"/>
</dbReference>
<evidence type="ECO:0000259" key="5">
    <source>
        <dbReference type="PROSITE" id="PS01124"/>
    </source>
</evidence>
<keyword evidence="2" id="KW-0238">DNA-binding</keyword>
<gene>
    <name evidence="6" type="ORF">IPP15_01555</name>
</gene>
<evidence type="ECO:0000313" key="7">
    <source>
        <dbReference type="Proteomes" id="UP000808337"/>
    </source>
</evidence>
<dbReference type="Pfam" id="PF12833">
    <property type="entry name" value="HTH_18"/>
    <property type="match status" value="1"/>
</dbReference>
<accession>A0A9D7SQ99</accession>
<dbReference type="Proteomes" id="UP000808337">
    <property type="component" value="Unassembled WGS sequence"/>
</dbReference>
<protein>
    <submittedName>
        <fullName evidence="6">AraC family transcriptional regulator</fullName>
    </submittedName>
</protein>
<dbReference type="InterPro" id="IPR009057">
    <property type="entry name" value="Homeodomain-like_sf"/>
</dbReference>
<feature type="transmembrane region" description="Helical" evidence="4">
    <location>
        <begin position="196"/>
        <end position="213"/>
    </location>
</feature>
<proteinExistence type="predicted"/>
<feature type="transmembrane region" description="Helical" evidence="4">
    <location>
        <begin position="132"/>
        <end position="153"/>
    </location>
</feature>
<organism evidence="6 7">
    <name type="scientific">Candidatus Opimibacter skivensis</name>
    <dbReference type="NCBI Taxonomy" id="2982028"/>
    <lineage>
        <taxon>Bacteria</taxon>
        <taxon>Pseudomonadati</taxon>
        <taxon>Bacteroidota</taxon>
        <taxon>Saprospiria</taxon>
        <taxon>Saprospirales</taxon>
        <taxon>Saprospiraceae</taxon>
        <taxon>Candidatus Opimibacter</taxon>
    </lineage>
</organism>
<reference evidence="6 7" key="1">
    <citation type="submission" date="2020-10" db="EMBL/GenBank/DDBJ databases">
        <title>Connecting structure to function with the recovery of over 1000 high-quality activated sludge metagenome-assembled genomes encoding full-length rRNA genes using long-read sequencing.</title>
        <authorList>
            <person name="Singleton C.M."/>
            <person name="Petriglieri F."/>
            <person name="Kristensen J.M."/>
            <person name="Kirkegaard R.H."/>
            <person name="Michaelsen T.Y."/>
            <person name="Andersen M.H."/>
            <person name="Karst S.M."/>
            <person name="Dueholm M.S."/>
            <person name="Nielsen P.H."/>
            <person name="Albertsen M."/>
        </authorList>
    </citation>
    <scope>NUCLEOTIDE SEQUENCE [LARGE SCALE GENOMIC DNA]</scope>
    <source>
        <strain evidence="6">Ribe_18-Q3-R11-54_MAXAC.273</strain>
    </source>
</reference>
<dbReference type="EMBL" id="JADKGY010000001">
    <property type="protein sequence ID" value="MBK9981108.1"/>
    <property type="molecule type" value="Genomic_DNA"/>
</dbReference>
<comment type="caution">
    <text evidence="6">The sequence shown here is derived from an EMBL/GenBank/DDBJ whole genome shotgun (WGS) entry which is preliminary data.</text>
</comment>
<evidence type="ECO:0000256" key="4">
    <source>
        <dbReference type="SAM" id="Phobius"/>
    </source>
</evidence>
<dbReference type="InterPro" id="IPR018060">
    <property type="entry name" value="HTH_AraC"/>
</dbReference>
<dbReference type="InterPro" id="IPR020449">
    <property type="entry name" value="Tscrpt_reg_AraC-type_HTH"/>
</dbReference>
<feature type="transmembrane region" description="Helical" evidence="4">
    <location>
        <begin position="29"/>
        <end position="48"/>
    </location>
</feature>
<keyword evidence="4" id="KW-0472">Membrane</keyword>
<sequence>MLYLSGITISFFLALVLLTKKYKSHADYILMAWLIILGFHLVTFYFFFTNQQLDIPLLIVIGMPLPLVHGPFLYLYTHQQTSAFPFNKKQLLHFMPPLLSYMMFGKFYFLTHEEQTDVFRLLGKGFEVQSMINLYAIYISGIVYVTLSLVRLLKYRRNMVQQFSNTERINFNWLLYLIIWMVILWTIVLFVQQDNLIFGVASLFVLWIGYFGIKQVQVFTQRPLKEENQQENKGEATIVEKDIPIENELTGNLKYQKSTLTEDEAFTIQEKLNTLMTEQKPYKDPDLTLDDLAKKLDIHPNYLSQVINSRENKTFYDLVNEKRVNAFIKNITHPASQQYTMLAVALDCGFNSKASFNRNFKKYTGYTPSEYLKMALVLPPTP</sequence>
<name>A0A9D7SQ99_9BACT</name>
<dbReference type="SMART" id="SM00342">
    <property type="entry name" value="HTH_ARAC"/>
    <property type="match status" value="1"/>
</dbReference>
<evidence type="ECO:0000256" key="3">
    <source>
        <dbReference type="ARBA" id="ARBA00023163"/>
    </source>
</evidence>
<dbReference type="GO" id="GO:0003700">
    <property type="term" value="F:DNA-binding transcription factor activity"/>
    <property type="evidence" value="ECO:0007669"/>
    <property type="project" value="InterPro"/>
</dbReference>
<keyword evidence="4" id="KW-1133">Transmembrane helix</keyword>
<dbReference type="PRINTS" id="PR00032">
    <property type="entry name" value="HTHARAC"/>
</dbReference>
<feature type="transmembrane region" description="Helical" evidence="4">
    <location>
        <begin position="173"/>
        <end position="191"/>
    </location>
</feature>
<dbReference type="SUPFAM" id="SSF46689">
    <property type="entry name" value="Homeodomain-like"/>
    <property type="match status" value="1"/>
</dbReference>
<feature type="domain" description="HTH araC/xylS-type" evidence="5">
    <location>
        <begin position="270"/>
        <end position="374"/>
    </location>
</feature>
<dbReference type="PANTHER" id="PTHR43280:SF29">
    <property type="entry name" value="ARAC-FAMILY TRANSCRIPTIONAL REGULATOR"/>
    <property type="match status" value="1"/>
</dbReference>
<keyword evidence="4" id="KW-0812">Transmembrane</keyword>
<dbReference type="Gene3D" id="1.10.10.60">
    <property type="entry name" value="Homeodomain-like"/>
    <property type="match status" value="2"/>
</dbReference>
<evidence type="ECO:0000313" key="6">
    <source>
        <dbReference type="EMBL" id="MBK9981108.1"/>
    </source>
</evidence>
<keyword evidence="1" id="KW-0805">Transcription regulation</keyword>
<evidence type="ECO:0000256" key="1">
    <source>
        <dbReference type="ARBA" id="ARBA00023015"/>
    </source>
</evidence>
<keyword evidence="3" id="KW-0804">Transcription</keyword>